<name>A0A1B1S9N1_9BACT</name>
<evidence type="ECO:0000256" key="3">
    <source>
        <dbReference type="ARBA" id="ARBA00022448"/>
    </source>
</evidence>
<feature type="transmembrane region" description="Helical" evidence="8">
    <location>
        <begin position="446"/>
        <end position="466"/>
    </location>
</feature>
<feature type="transmembrane region" description="Helical" evidence="8">
    <location>
        <begin position="357"/>
        <end position="375"/>
    </location>
</feature>
<keyword evidence="6 8" id="KW-0472">Membrane</keyword>
<evidence type="ECO:0000256" key="6">
    <source>
        <dbReference type="ARBA" id="ARBA00023136"/>
    </source>
</evidence>
<feature type="transmembrane region" description="Helical" evidence="8">
    <location>
        <begin position="202"/>
        <end position="220"/>
    </location>
</feature>
<feature type="transmembrane region" description="Helical" evidence="8">
    <location>
        <begin position="170"/>
        <end position="190"/>
    </location>
</feature>
<evidence type="ECO:0000259" key="9">
    <source>
        <dbReference type="PROSITE" id="PS50850"/>
    </source>
</evidence>
<dbReference type="PANTHER" id="PTHR23511">
    <property type="entry name" value="SYNAPTIC VESICLE GLYCOPROTEIN 2"/>
    <property type="match status" value="1"/>
</dbReference>
<dbReference type="STRING" id="1796646.A4V02_07000"/>
<dbReference type="InterPro" id="IPR020846">
    <property type="entry name" value="MFS_dom"/>
</dbReference>
<dbReference type="InterPro" id="IPR005828">
    <property type="entry name" value="MFS_sugar_transport-like"/>
</dbReference>
<keyword evidence="3" id="KW-0813">Transport</keyword>
<feature type="compositionally biased region" description="Polar residues" evidence="7">
    <location>
        <begin position="7"/>
        <end position="22"/>
    </location>
</feature>
<dbReference type="PANTHER" id="PTHR23511:SF34">
    <property type="entry name" value="SYNAPTIC VESICLE GLYCOPROTEIN 2"/>
    <property type="match status" value="1"/>
</dbReference>
<evidence type="ECO:0000313" key="11">
    <source>
        <dbReference type="Proteomes" id="UP000186351"/>
    </source>
</evidence>
<organism evidence="10 11">
    <name type="scientific">Muribaculum intestinale</name>
    <dbReference type="NCBI Taxonomy" id="1796646"/>
    <lineage>
        <taxon>Bacteria</taxon>
        <taxon>Pseudomonadati</taxon>
        <taxon>Bacteroidota</taxon>
        <taxon>Bacteroidia</taxon>
        <taxon>Bacteroidales</taxon>
        <taxon>Muribaculaceae</taxon>
        <taxon>Muribaculum</taxon>
    </lineage>
</organism>
<reference evidence="11" key="1">
    <citation type="submission" date="2016-04" db="EMBL/GenBank/DDBJ databases">
        <title>Complete Genome Sequences of Twelve Strains of a Stable Defined Moderately Diverse Mouse Microbiota 2 (sDMDMm2).</title>
        <authorList>
            <person name="Uchimura Y."/>
            <person name="Wyss M."/>
            <person name="Brugiroux S."/>
            <person name="Limenitakis J.P."/>
            <person name="Stecher B."/>
            <person name="McCoy K.D."/>
            <person name="Macpherson A.J."/>
        </authorList>
    </citation>
    <scope>NUCLEOTIDE SEQUENCE [LARGE SCALE GENOMIC DNA]</scope>
    <source>
        <strain evidence="11">YL27</strain>
    </source>
</reference>
<protein>
    <recommendedName>
        <fullName evidence="9">Major facilitator superfamily (MFS) profile domain-containing protein</fullName>
    </recommendedName>
</protein>
<dbReference type="EMBL" id="CP015402">
    <property type="protein sequence ID" value="ANU63497.2"/>
    <property type="molecule type" value="Genomic_DNA"/>
</dbReference>
<gene>
    <name evidence="10" type="ORF">A4V02_07000</name>
</gene>
<feature type="transmembrane region" description="Helical" evidence="8">
    <location>
        <begin position="417"/>
        <end position="440"/>
    </location>
</feature>
<accession>A0A1Z2XJ20</accession>
<evidence type="ECO:0000256" key="8">
    <source>
        <dbReference type="SAM" id="Phobius"/>
    </source>
</evidence>
<feature type="transmembrane region" description="Helical" evidence="8">
    <location>
        <begin position="278"/>
        <end position="307"/>
    </location>
</feature>
<proteinExistence type="inferred from homology"/>
<feature type="transmembrane region" description="Helical" evidence="8">
    <location>
        <begin position="381"/>
        <end position="405"/>
    </location>
</feature>
<keyword evidence="5 8" id="KW-1133">Transmembrane helix</keyword>
<dbReference type="RefSeq" id="WP_084274026.1">
    <property type="nucleotide sequence ID" value="NZ_CAJTCT010000028.1"/>
</dbReference>
<sequence length="487" mass="52538">MADSSTKKTVGTSFPSQNNSQVNDGTVNLENMPLCGGQIWVLIVASMGQFIGQGLATLVGIIIPMIELMAHPELPAIVQGVLGCVALCGRTLGTVLFGRMSDRWGYLTVARVCPLLMIVASLIAYFWHPVWLLCICLFVMGLSVGGEYSIDSDYISEIMPKKWEFFMVGAAKASASVGSVVVAALCYFIIRGWTIAASWPNLLFIMTGIAGVILLMRIHFAESPGWLMSHGRTRDAEKAVHYLLGKDVYMPVPPQQAATEGQPSDSMWTFMRKNVRKILFTGVPWACEGLGVYGIGIFIPILIMSLGIDYVSPTAPRMAHIVNSVEITILLSVFMTVGFGMGLAVVRRYYHVSMQTYGFIGSAAGLGVMLAAYQLHWPAWISITGFVLFELFLNAGPHLITFILPSQVYPVIDRGSGVGLSAAIGKFGAVLGAFFIPVMLKHWGCGAVIAVSVVVMLLGALVTGILGPKVLPESHIDDDVTDVARHS</sequence>
<comment type="similarity">
    <text evidence="2">Belongs to the major facilitator superfamily. Sugar transporter (TC 2.A.1.1) family.</text>
</comment>
<accession>A0A1B1S9N1</accession>
<evidence type="ECO:0000256" key="2">
    <source>
        <dbReference type="ARBA" id="ARBA00010992"/>
    </source>
</evidence>
<feature type="transmembrane region" description="Helical" evidence="8">
    <location>
        <begin position="76"/>
        <end position="97"/>
    </location>
</feature>
<dbReference type="PROSITE" id="PS50850">
    <property type="entry name" value="MFS"/>
    <property type="match status" value="1"/>
</dbReference>
<dbReference type="GO" id="GO:0022857">
    <property type="term" value="F:transmembrane transporter activity"/>
    <property type="evidence" value="ECO:0007669"/>
    <property type="project" value="InterPro"/>
</dbReference>
<evidence type="ECO:0000256" key="7">
    <source>
        <dbReference type="SAM" id="MobiDB-lite"/>
    </source>
</evidence>
<dbReference type="SUPFAM" id="SSF103473">
    <property type="entry name" value="MFS general substrate transporter"/>
    <property type="match status" value="1"/>
</dbReference>
<dbReference type="OrthoDB" id="9787026at2"/>
<dbReference type="KEGG" id="pary:A4V02_07000"/>
<feature type="region of interest" description="Disordered" evidence="7">
    <location>
        <begin position="1"/>
        <end position="22"/>
    </location>
</feature>
<dbReference type="Gene3D" id="1.20.1250.20">
    <property type="entry name" value="MFS general substrate transporter like domains"/>
    <property type="match status" value="1"/>
</dbReference>
<feature type="transmembrane region" description="Helical" evidence="8">
    <location>
        <begin position="327"/>
        <end position="345"/>
    </location>
</feature>
<dbReference type="Pfam" id="PF00083">
    <property type="entry name" value="Sugar_tr"/>
    <property type="match status" value="1"/>
</dbReference>
<keyword evidence="4 8" id="KW-0812">Transmembrane</keyword>
<dbReference type="AlphaFoldDB" id="A0A1B1S9N1"/>
<evidence type="ECO:0000256" key="1">
    <source>
        <dbReference type="ARBA" id="ARBA00004141"/>
    </source>
</evidence>
<dbReference type="GO" id="GO:0016020">
    <property type="term" value="C:membrane"/>
    <property type="evidence" value="ECO:0007669"/>
    <property type="project" value="UniProtKB-SubCell"/>
</dbReference>
<evidence type="ECO:0000256" key="4">
    <source>
        <dbReference type="ARBA" id="ARBA00022692"/>
    </source>
</evidence>
<keyword evidence="11" id="KW-1185">Reference proteome</keyword>
<evidence type="ECO:0000313" key="10">
    <source>
        <dbReference type="EMBL" id="ANU63497.2"/>
    </source>
</evidence>
<evidence type="ECO:0000256" key="5">
    <source>
        <dbReference type="ARBA" id="ARBA00022989"/>
    </source>
</evidence>
<feature type="domain" description="Major facilitator superfamily (MFS) profile" evidence="9">
    <location>
        <begin position="41"/>
        <end position="471"/>
    </location>
</feature>
<feature type="transmembrane region" description="Helical" evidence="8">
    <location>
        <begin position="39"/>
        <end position="64"/>
    </location>
</feature>
<dbReference type="InterPro" id="IPR036259">
    <property type="entry name" value="MFS_trans_sf"/>
</dbReference>
<dbReference type="Proteomes" id="UP000186351">
    <property type="component" value="Chromosome"/>
</dbReference>
<comment type="subcellular location">
    <subcellularLocation>
        <location evidence="1">Membrane</location>
        <topology evidence="1">Multi-pass membrane protein</topology>
    </subcellularLocation>
</comment>
<feature type="transmembrane region" description="Helical" evidence="8">
    <location>
        <begin position="130"/>
        <end position="150"/>
    </location>
</feature>